<dbReference type="AlphaFoldDB" id="A0A9N9LL51"/>
<feature type="transmembrane region" description="Helical" evidence="7">
    <location>
        <begin position="88"/>
        <end position="110"/>
    </location>
</feature>
<evidence type="ECO:0000256" key="7">
    <source>
        <dbReference type="SAM" id="Phobius"/>
    </source>
</evidence>
<evidence type="ECO:0000313" key="9">
    <source>
        <dbReference type="EMBL" id="CAG8974952.1"/>
    </source>
</evidence>
<proteinExistence type="inferred from homology"/>
<dbReference type="PANTHER" id="PTHR33048">
    <property type="entry name" value="PTH11-LIKE INTEGRAL MEMBRANE PROTEIN (AFU_ORTHOLOGUE AFUA_5G11245)"/>
    <property type="match status" value="1"/>
</dbReference>
<dbReference type="InterPro" id="IPR052337">
    <property type="entry name" value="SAT4-like"/>
</dbReference>
<organism evidence="9 10">
    <name type="scientific">Hymenoscyphus albidus</name>
    <dbReference type="NCBI Taxonomy" id="595503"/>
    <lineage>
        <taxon>Eukaryota</taxon>
        <taxon>Fungi</taxon>
        <taxon>Dikarya</taxon>
        <taxon>Ascomycota</taxon>
        <taxon>Pezizomycotina</taxon>
        <taxon>Leotiomycetes</taxon>
        <taxon>Helotiales</taxon>
        <taxon>Helotiaceae</taxon>
        <taxon>Hymenoscyphus</taxon>
    </lineage>
</organism>
<dbReference type="GO" id="GO:0016020">
    <property type="term" value="C:membrane"/>
    <property type="evidence" value="ECO:0007669"/>
    <property type="project" value="UniProtKB-SubCell"/>
</dbReference>
<reference evidence="9" key="1">
    <citation type="submission" date="2021-07" db="EMBL/GenBank/DDBJ databases">
        <authorList>
            <person name="Durling M."/>
        </authorList>
    </citation>
    <scope>NUCLEOTIDE SEQUENCE</scope>
</reference>
<name>A0A9N9LL51_9HELO</name>
<evidence type="ECO:0000259" key="8">
    <source>
        <dbReference type="Pfam" id="PF20684"/>
    </source>
</evidence>
<comment type="subcellular location">
    <subcellularLocation>
        <location evidence="1">Membrane</location>
        <topology evidence="1">Multi-pass membrane protein</topology>
    </subcellularLocation>
</comment>
<gene>
    <name evidence="9" type="ORF">HYALB_00007629</name>
</gene>
<comment type="similarity">
    <text evidence="5">Belongs to the SAT4 family.</text>
</comment>
<keyword evidence="2 7" id="KW-0812">Transmembrane</keyword>
<feature type="compositionally biased region" description="Basic residues" evidence="6">
    <location>
        <begin position="319"/>
        <end position="333"/>
    </location>
</feature>
<evidence type="ECO:0000256" key="3">
    <source>
        <dbReference type="ARBA" id="ARBA00022989"/>
    </source>
</evidence>
<dbReference type="PANTHER" id="PTHR33048:SF96">
    <property type="entry name" value="INTEGRAL MEMBRANE PROTEIN"/>
    <property type="match status" value="1"/>
</dbReference>
<feature type="transmembrane region" description="Helical" evidence="7">
    <location>
        <begin position="44"/>
        <end position="68"/>
    </location>
</feature>
<feature type="transmembrane region" description="Helical" evidence="7">
    <location>
        <begin position="176"/>
        <end position="198"/>
    </location>
</feature>
<evidence type="ECO:0000256" key="4">
    <source>
        <dbReference type="ARBA" id="ARBA00023136"/>
    </source>
</evidence>
<dbReference type="Proteomes" id="UP000701801">
    <property type="component" value="Unassembled WGS sequence"/>
</dbReference>
<protein>
    <recommendedName>
        <fullName evidence="8">Rhodopsin domain-containing protein</fullName>
    </recommendedName>
</protein>
<evidence type="ECO:0000256" key="5">
    <source>
        <dbReference type="ARBA" id="ARBA00038359"/>
    </source>
</evidence>
<feature type="transmembrane region" description="Helical" evidence="7">
    <location>
        <begin position="122"/>
        <end position="143"/>
    </location>
</feature>
<dbReference type="Pfam" id="PF20684">
    <property type="entry name" value="Fung_rhodopsin"/>
    <property type="match status" value="1"/>
</dbReference>
<feature type="transmembrane region" description="Helical" evidence="7">
    <location>
        <begin position="12"/>
        <end position="32"/>
    </location>
</feature>
<feature type="transmembrane region" description="Helical" evidence="7">
    <location>
        <begin position="210"/>
        <end position="229"/>
    </location>
</feature>
<dbReference type="OrthoDB" id="5022096at2759"/>
<dbReference type="InterPro" id="IPR049326">
    <property type="entry name" value="Rhodopsin_dom_fungi"/>
</dbReference>
<evidence type="ECO:0000313" key="10">
    <source>
        <dbReference type="Proteomes" id="UP000701801"/>
    </source>
</evidence>
<accession>A0A9N9LL51</accession>
<comment type="caution">
    <text evidence="9">The sequence shown here is derived from an EMBL/GenBank/DDBJ whole genome shotgun (WGS) entry which is preliminary data.</text>
</comment>
<keyword evidence="10" id="KW-1185">Reference proteome</keyword>
<dbReference type="EMBL" id="CAJVRM010000118">
    <property type="protein sequence ID" value="CAG8974952.1"/>
    <property type="molecule type" value="Genomic_DNA"/>
</dbReference>
<keyword evidence="3 7" id="KW-1133">Transmembrane helix</keyword>
<keyword evidence="4 7" id="KW-0472">Membrane</keyword>
<evidence type="ECO:0000256" key="6">
    <source>
        <dbReference type="SAM" id="MobiDB-lite"/>
    </source>
</evidence>
<feature type="region of interest" description="Disordered" evidence="6">
    <location>
        <begin position="285"/>
        <end position="342"/>
    </location>
</feature>
<sequence>MVSDSRGPELAAVVISLVVFATITVALRCYTMGVLLRRFFIEDWLAVVTLFFYIAYSTFALLSIHYGLGSRTYLVPKETHDNALLFKYLAQVAYVLIAVLVKFIVGLFILRICFQQRKQRIAIWTMLGIVAVYNVVYIFLVIFQCRPIHFYWLRYDLDAGVKGRCHRKLLATIPTYISFVMNVIVDWTLAFLPVSFVWNSKMHRKTKMSVIGVLAIGSIASLATCARIPYAKQLISNPDYLYNFTDLAIWSTVEIGLGLSASSLATLKPLFRKFKLLPAKLTSRNTSRPPAGYGGMGSDADGTPFASKNHSRTISFGRSRGRSRSRSKTRSNSKGRMEPLQPRAFAELKNETWDSYETQIGLQTLVEAGPPGDIINPMGITTTTTTVRSSSQQRKMSISIAVPEPTLHSGNWSGNRSKIRNDDWV</sequence>
<feature type="domain" description="Rhodopsin" evidence="8">
    <location>
        <begin position="27"/>
        <end position="273"/>
    </location>
</feature>
<evidence type="ECO:0000256" key="2">
    <source>
        <dbReference type="ARBA" id="ARBA00022692"/>
    </source>
</evidence>
<evidence type="ECO:0000256" key="1">
    <source>
        <dbReference type="ARBA" id="ARBA00004141"/>
    </source>
</evidence>